<accession>A0ABQ5KB22</accession>
<reference evidence="3" key="1">
    <citation type="submission" date="2022-03" db="EMBL/GenBank/DDBJ databases">
        <title>Draft genome sequence of Aduncisulcus paluster, a free-living microaerophilic Fornicata.</title>
        <authorList>
            <person name="Yuyama I."/>
            <person name="Kume K."/>
            <person name="Tamura T."/>
            <person name="Inagaki Y."/>
            <person name="Hashimoto T."/>
        </authorList>
    </citation>
    <scope>NUCLEOTIDE SEQUENCE</scope>
    <source>
        <strain evidence="3">NY0171</strain>
    </source>
</reference>
<evidence type="ECO:0000256" key="1">
    <source>
        <dbReference type="ARBA" id="ARBA00008045"/>
    </source>
</evidence>
<dbReference type="PANTHER" id="PTHR21431:SF0">
    <property type="entry name" value="PREFOLDIN SUBUNIT 6"/>
    <property type="match status" value="1"/>
</dbReference>
<dbReference type="Gene3D" id="1.10.287.370">
    <property type="match status" value="1"/>
</dbReference>
<gene>
    <name evidence="3" type="ORF">ADUPG1_000624</name>
</gene>
<comment type="caution">
    <text evidence="3">The sequence shown here is derived from an EMBL/GenBank/DDBJ whole genome shotgun (WGS) entry which is preliminary data.</text>
</comment>
<protein>
    <submittedName>
        <fullName evidence="3">Prefoldin beta-like protein</fullName>
    </submittedName>
</protein>
<evidence type="ECO:0000256" key="2">
    <source>
        <dbReference type="ARBA" id="ARBA00023186"/>
    </source>
</evidence>
<evidence type="ECO:0000313" key="4">
    <source>
        <dbReference type="Proteomes" id="UP001057375"/>
    </source>
</evidence>
<sequence>MDPVKAKIFTDAKERLEKSQKDRVKLVQSYEALATQLEETKMAKSEVDLLEEDDKISRLMGPVLIPQTVEEALEYLGHRIGFIEEELKRTQKRIDDADKMTETASMELQKAHDALKTGKK</sequence>
<dbReference type="Pfam" id="PF01920">
    <property type="entry name" value="Prefoldin_2"/>
    <property type="match status" value="1"/>
</dbReference>
<comment type="similarity">
    <text evidence="1">Belongs to the prefoldin subunit beta family.</text>
</comment>
<keyword evidence="4" id="KW-1185">Reference proteome</keyword>
<name>A0ABQ5KB22_9EUKA</name>
<proteinExistence type="inferred from homology"/>
<dbReference type="Proteomes" id="UP001057375">
    <property type="component" value="Unassembled WGS sequence"/>
</dbReference>
<dbReference type="InterPro" id="IPR009053">
    <property type="entry name" value="Prefoldin"/>
</dbReference>
<dbReference type="InterPro" id="IPR002777">
    <property type="entry name" value="PFD_beta-like"/>
</dbReference>
<dbReference type="EMBL" id="BQXS01000269">
    <property type="protein sequence ID" value="GKT28400.1"/>
    <property type="molecule type" value="Genomic_DNA"/>
</dbReference>
<dbReference type="PANTHER" id="PTHR21431">
    <property type="entry name" value="PREFOLDIN SUBUNIT 6"/>
    <property type="match status" value="1"/>
</dbReference>
<keyword evidence="2" id="KW-0143">Chaperone</keyword>
<evidence type="ECO:0000313" key="3">
    <source>
        <dbReference type="EMBL" id="GKT28400.1"/>
    </source>
</evidence>
<dbReference type="SUPFAM" id="SSF46579">
    <property type="entry name" value="Prefoldin"/>
    <property type="match status" value="1"/>
</dbReference>
<organism evidence="3 4">
    <name type="scientific">Aduncisulcus paluster</name>
    <dbReference type="NCBI Taxonomy" id="2918883"/>
    <lineage>
        <taxon>Eukaryota</taxon>
        <taxon>Metamonada</taxon>
        <taxon>Carpediemonas-like organisms</taxon>
        <taxon>Aduncisulcus</taxon>
    </lineage>
</organism>